<evidence type="ECO:0000259" key="1">
    <source>
        <dbReference type="Pfam" id="PF00144"/>
    </source>
</evidence>
<dbReference type="InterPro" id="IPR001466">
    <property type="entry name" value="Beta-lactam-related"/>
</dbReference>
<accession>A0A263D3K6</accession>
<evidence type="ECO:0000313" key="3">
    <source>
        <dbReference type="Proteomes" id="UP000242444"/>
    </source>
</evidence>
<dbReference type="InterPro" id="IPR052907">
    <property type="entry name" value="Beta-lactamase/esterase"/>
</dbReference>
<evidence type="ECO:0000313" key="2">
    <source>
        <dbReference type="EMBL" id="OZM72036.1"/>
    </source>
</evidence>
<comment type="caution">
    <text evidence="2">The sequence shown here is derived from an EMBL/GenBank/DDBJ whole genome shotgun (WGS) entry which is preliminary data.</text>
</comment>
<proteinExistence type="predicted"/>
<dbReference type="InterPro" id="IPR012338">
    <property type="entry name" value="Beta-lactam/transpept-like"/>
</dbReference>
<sequence length="385" mass="40481">MSDIQKKVQGALDDLVESGAEVGVQAAVYHRGELVVDAVSGVADSASGRAFTSDTPVYSTSTGKGATSAVLHTLVEKGVLDYETPIATLWPEFGVQGKDKATVRHALTHTTGVPGVPAETTPEDLCDWDKMCRAIAGAAPWWEPGTKTGYHAQTYGYIIGEIVRRATGKPISQVLREEIAVPLGIADELFFGVPAAELGRLATLEEAPADPAQQQEGGEGEGGDFDMSEIPFFRVVDGFTAAPMAAMPDATFGNRSDVLNADIPAGGTFSARAIARVYAALLGDVGGVRLVSADRLAEIAKVAISDQDEIIGFPSTRGLGYDIGFQMGPLDSPNLIGMAGSFGTAAYADTEKELVVAVNKNRVHYGQFDAFNRVSDVVLKSLGDK</sequence>
<protein>
    <submittedName>
        <fullName evidence="2">Serine hydrolase</fullName>
    </submittedName>
</protein>
<reference evidence="2 3" key="1">
    <citation type="submission" date="2017-07" db="EMBL/GenBank/DDBJ databases">
        <title>Amycolatopsis antarcticus sp. nov., isolated from the surface of an Antarcticus brown macroalga.</title>
        <authorList>
            <person name="Wang J."/>
            <person name="Leiva S."/>
            <person name="Huang J."/>
            <person name="Huang Y."/>
        </authorList>
    </citation>
    <scope>NUCLEOTIDE SEQUENCE [LARGE SCALE GENOMIC DNA]</scope>
    <source>
        <strain evidence="2 3">AU-G6</strain>
    </source>
</reference>
<dbReference type="RefSeq" id="WP_094863991.1">
    <property type="nucleotide sequence ID" value="NZ_NKYE01000010.1"/>
</dbReference>
<dbReference type="PANTHER" id="PTHR43319">
    <property type="entry name" value="BETA-LACTAMASE-RELATED"/>
    <property type="match status" value="1"/>
</dbReference>
<dbReference type="Gene3D" id="3.40.710.10">
    <property type="entry name" value="DD-peptidase/beta-lactamase superfamily"/>
    <property type="match status" value="1"/>
</dbReference>
<dbReference type="OrthoDB" id="3422781at2"/>
<organism evidence="2 3">
    <name type="scientific">Amycolatopsis antarctica</name>
    <dbReference type="NCBI Taxonomy" id="1854586"/>
    <lineage>
        <taxon>Bacteria</taxon>
        <taxon>Bacillati</taxon>
        <taxon>Actinomycetota</taxon>
        <taxon>Actinomycetes</taxon>
        <taxon>Pseudonocardiales</taxon>
        <taxon>Pseudonocardiaceae</taxon>
        <taxon>Amycolatopsis</taxon>
    </lineage>
</organism>
<keyword evidence="2" id="KW-0378">Hydrolase</keyword>
<dbReference type="AlphaFoldDB" id="A0A263D3K6"/>
<name>A0A263D3K6_9PSEU</name>
<dbReference type="SUPFAM" id="SSF56601">
    <property type="entry name" value="beta-lactamase/transpeptidase-like"/>
    <property type="match status" value="1"/>
</dbReference>
<dbReference type="GO" id="GO:0016787">
    <property type="term" value="F:hydrolase activity"/>
    <property type="evidence" value="ECO:0007669"/>
    <property type="project" value="UniProtKB-KW"/>
</dbReference>
<dbReference type="EMBL" id="NKYE01000010">
    <property type="protein sequence ID" value="OZM72036.1"/>
    <property type="molecule type" value="Genomic_DNA"/>
</dbReference>
<dbReference type="Proteomes" id="UP000242444">
    <property type="component" value="Unassembled WGS sequence"/>
</dbReference>
<keyword evidence="3" id="KW-1185">Reference proteome</keyword>
<feature type="domain" description="Beta-lactamase-related" evidence="1">
    <location>
        <begin position="11"/>
        <end position="371"/>
    </location>
</feature>
<dbReference type="PANTHER" id="PTHR43319:SF3">
    <property type="entry name" value="BETA-LACTAMASE-RELATED DOMAIN-CONTAINING PROTEIN"/>
    <property type="match status" value="1"/>
</dbReference>
<gene>
    <name evidence="2" type="ORF">CFN78_17315</name>
</gene>
<dbReference type="InParanoid" id="A0A263D3K6"/>
<dbReference type="Pfam" id="PF00144">
    <property type="entry name" value="Beta-lactamase"/>
    <property type="match status" value="1"/>
</dbReference>